<gene>
    <name evidence="3" type="ORF">D9758_014519</name>
</gene>
<organism evidence="3 4">
    <name type="scientific">Tetrapyrgos nigripes</name>
    <dbReference type="NCBI Taxonomy" id="182062"/>
    <lineage>
        <taxon>Eukaryota</taxon>
        <taxon>Fungi</taxon>
        <taxon>Dikarya</taxon>
        <taxon>Basidiomycota</taxon>
        <taxon>Agaricomycotina</taxon>
        <taxon>Agaricomycetes</taxon>
        <taxon>Agaricomycetidae</taxon>
        <taxon>Agaricales</taxon>
        <taxon>Marasmiineae</taxon>
        <taxon>Marasmiaceae</taxon>
        <taxon>Tetrapyrgos</taxon>
    </lineage>
</organism>
<comment type="caution">
    <text evidence="3">The sequence shown here is derived from an EMBL/GenBank/DDBJ whole genome shotgun (WGS) entry which is preliminary data.</text>
</comment>
<keyword evidence="1" id="KW-1133">Transmembrane helix</keyword>
<feature type="domain" description="DUF6534" evidence="2">
    <location>
        <begin position="29"/>
        <end position="93"/>
    </location>
</feature>
<evidence type="ECO:0000313" key="4">
    <source>
        <dbReference type="Proteomes" id="UP000559256"/>
    </source>
</evidence>
<keyword evidence="1" id="KW-0472">Membrane</keyword>
<dbReference type="EMBL" id="JAACJM010000092">
    <property type="protein sequence ID" value="KAF5347512.1"/>
    <property type="molecule type" value="Genomic_DNA"/>
</dbReference>
<dbReference type="Proteomes" id="UP000559256">
    <property type="component" value="Unassembled WGS sequence"/>
</dbReference>
<dbReference type="OrthoDB" id="2953893at2759"/>
<proteinExistence type="predicted"/>
<keyword evidence="1" id="KW-0812">Transmembrane</keyword>
<protein>
    <recommendedName>
        <fullName evidence="2">DUF6534 domain-containing protein</fullName>
    </recommendedName>
</protein>
<evidence type="ECO:0000259" key="2">
    <source>
        <dbReference type="Pfam" id="PF20152"/>
    </source>
</evidence>
<feature type="transmembrane region" description="Helical" evidence="1">
    <location>
        <begin position="20"/>
        <end position="45"/>
    </location>
</feature>
<reference evidence="3 4" key="1">
    <citation type="journal article" date="2020" name="ISME J.">
        <title>Uncovering the hidden diversity of litter-decomposition mechanisms in mushroom-forming fungi.</title>
        <authorList>
            <person name="Floudas D."/>
            <person name="Bentzer J."/>
            <person name="Ahren D."/>
            <person name="Johansson T."/>
            <person name="Persson P."/>
            <person name="Tunlid A."/>
        </authorList>
    </citation>
    <scope>NUCLEOTIDE SEQUENCE [LARGE SCALE GENOMIC DNA]</scope>
    <source>
        <strain evidence="3 4">CBS 291.85</strain>
    </source>
</reference>
<feature type="transmembrane region" description="Helical" evidence="1">
    <location>
        <begin position="66"/>
        <end position="88"/>
    </location>
</feature>
<evidence type="ECO:0000256" key="1">
    <source>
        <dbReference type="SAM" id="Phobius"/>
    </source>
</evidence>
<dbReference type="InterPro" id="IPR045339">
    <property type="entry name" value="DUF6534"/>
</dbReference>
<dbReference type="AlphaFoldDB" id="A0A8H5CVN6"/>
<keyword evidence="4" id="KW-1185">Reference proteome</keyword>
<sequence>MVFLAGIRGELFDPDATGRVFMAIWLICSALCDITIAASIMILLPKVARMLIKNRAKAIVLKVMKVVVETGLITVFSAVIQLILFFVLGNTMLQLILQQFS</sequence>
<dbReference type="Pfam" id="PF20152">
    <property type="entry name" value="DUF6534"/>
    <property type="match status" value="1"/>
</dbReference>
<name>A0A8H5CVN6_9AGAR</name>
<accession>A0A8H5CVN6</accession>
<evidence type="ECO:0000313" key="3">
    <source>
        <dbReference type="EMBL" id="KAF5347512.1"/>
    </source>
</evidence>